<proteinExistence type="predicted"/>
<evidence type="ECO:0000313" key="2">
    <source>
        <dbReference type="Proteomes" id="UP000075420"/>
    </source>
</evidence>
<sequence>MPDGIGYCDGRRNKIECIATADCEDTTLLCSPTGKCVSPWCVNGAVDADLGETDVDCGGACDPCPAGSRCSSGADCVDGVCDPGKVCSVARCDDGVKNGVETGVDCGAIACRSACGDGDGCRSGADCASSVCLRGVCQAPRCGDGLANGPEEGWDCGGPGCHPCE</sequence>
<dbReference type="AlphaFoldDB" id="A0A150PU28"/>
<reference evidence="1 2" key="1">
    <citation type="submission" date="2014-02" db="EMBL/GenBank/DDBJ databases">
        <title>The small core and large imbalanced accessory genome model reveals a collaborative survival strategy of Sorangium cellulosum strains in nature.</title>
        <authorList>
            <person name="Han K."/>
            <person name="Peng R."/>
            <person name="Blom J."/>
            <person name="Li Y.-Z."/>
        </authorList>
    </citation>
    <scope>NUCLEOTIDE SEQUENCE [LARGE SCALE GENOMIC DNA]</scope>
    <source>
        <strain evidence="1 2">So0157-25</strain>
    </source>
</reference>
<comment type="caution">
    <text evidence="1">The sequence shown here is derived from an EMBL/GenBank/DDBJ whole genome shotgun (WGS) entry which is preliminary data.</text>
</comment>
<gene>
    <name evidence="1" type="ORF">BE08_30710</name>
</gene>
<evidence type="ECO:0000313" key="1">
    <source>
        <dbReference type="EMBL" id="KYF58976.1"/>
    </source>
</evidence>
<dbReference type="EMBL" id="JELY01000556">
    <property type="protein sequence ID" value="KYF58976.1"/>
    <property type="molecule type" value="Genomic_DNA"/>
</dbReference>
<protein>
    <submittedName>
        <fullName evidence="1">Uncharacterized protein</fullName>
    </submittedName>
</protein>
<accession>A0A150PU28</accession>
<organism evidence="1 2">
    <name type="scientific">Sorangium cellulosum</name>
    <name type="common">Polyangium cellulosum</name>
    <dbReference type="NCBI Taxonomy" id="56"/>
    <lineage>
        <taxon>Bacteria</taxon>
        <taxon>Pseudomonadati</taxon>
        <taxon>Myxococcota</taxon>
        <taxon>Polyangia</taxon>
        <taxon>Polyangiales</taxon>
        <taxon>Polyangiaceae</taxon>
        <taxon>Sorangium</taxon>
    </lineage>
</organism>
<name>A0A150PU28_SORCE</name>
<dbReference type="Proteomes" id="UP000075420">
    <property type="component" value="Unassembled WGS sequence"/>
</dbReference>